<keyword evidence="2" id="KW-1185">Reference proteome</keyword>
<protein>
    <submittedName>
        <fullName evidence="1">Uncharacterized protein</fullName>
    </submittedName>
</protein>
<comment type="caution">
    <text evidence="1">The sequence shown here is derived from an EMBL/GenBank/DDBJ whole genome shotgun (WGS) entry which is preliminary data.</text>
</comment>
<evidence type="ECO:0000313" key="1">
    <source>
        <dbReference type="EMBL" id="OMO49908.1"/>
    </source>
</evidence>
<dbReference type="Proteomes" id="UP000187203">
    <property type="component" value="Unassembled WGS sequence"/>
</dbReference>
<gene>
    <name evidence="1" type="ORF">COLO4_38306</name>
</gene>
<dbReference type="EMBL" id="AWUE01024738">
    <property type="protein sequence ID" value="OMO49908.1"/>
    <property type="molecule type" value="Genomic_DNA"/>
</dbReference>
<name>A0A1R3FVM3_9ROSI</name>
<dbReference type="AlphaFoldDB" id="A0A1R3FVM3"/>
<evidence type="ECO:0000313" key="2">
    <source>
        <dbReference type="Proteomes" id="UP000187203"/>
    </source>
</evidence>
<organism evidence="1 2">
    <name type="scientific">Corchorus olitorius</name>
    <dbReference type="NCBI Taxonomy" id="93759"/>
    <lineage>
        <taxon>Eukaryota</taxon>
        <taxon>Viridiplantae</taxon>
        <taxon>Streptophyta</taxon>
        <taxon>Embryophyta</taxon>
        <taxon>Tracheophyta</taxon>
        <taxon>Spermatophyta</taxon>
        <taxon>Magnoliopsida</taxon>
        <taxon>eudicotyledons</taxon>
        <taxon>Gunneridae</taxon>
        <taxon>Pentapetalae</taxon>
        <taxon>rosids</taxon>
        <taxon>malvids</taxon>
        <taxon>Malvales</taxon>
        <taxon>Malvaceae</taxon>
        <taxon>Grewioideae</taxon>
        <taxon>Apeibeae</taxon>
        <taxon>Corchorus</taxon>
    </lineage>
</organism>
<reference evidence="2" key="1">
    <citation type="submission" date="2013-09" db="EMBL/GenBank/DDBJ databases">
        <title>Corchorus olitorius genome sequencing.</title>
        <authorList>
            <person name="Alam M."/>
            <person name="Haque M.S."/>
            <person name="Islam M.S."/>
            <person name="Emdad E.M."/>
            <person name="Islam M.M."/>
            <person name="Ahmed B."/>
            <person name="Halim A."/>
            <person name="Hossen Q.M.M."/>
            <person name="Hossain M.Z."/>
            <person name="Ahmed R."/>
            <person name="Khan M.M."/>
            <person name="Islam R."/>
            <person name="Rashid M.M."/>
            <person name="Khan S.A."/>
            <person name="Rahman M.S."/>
            <person name="Alam M."/>
            <person name="Yahiya A.S."/>
            <person name="Khan M.S."/>
            <person name="Azam M.S."/>
            <person name="Haque T."/>
            <person name="Lashkar M.Z.H."/>
            <person name="Akhand A.I."/>
            <person name="Morshed G."/>
            <person name="Roy S."/>
            <person name="Uddin K.S."/>
            <person name="Rabeya T."/>
            <person name="Hossain A.S."/>
            <person name="Chowdhury A."/>
            <person name="Snigdha A.R."/>
            <person name="Mortoza M.S."/>
            <person name="Matin S.A."/>
            <person name="Hoque S.M.E."/>
            <person name="Islam M.K."/>
            <person name="Roy D.K."/>
            <person name="Haider R."/>
            <person name="Moosa M.M."/>
            <person name="Elias S.M."/>
            <person name="Hasan A.M."/>
            <person name="Jahan S."/>
            <person name="Shafiuddin M."/>
            <person name="Mahmood N."/>
            <person name="Shommy N.S."/>
        </authorList>
    </citation>
    <scope>NUCLEOTIDE SEQUENCE [LARGE SCALE GENOMIC DNA]</scope>
    <source>
        <strain evidence="2">cv. O-4</strain>
    </source>
</reference>
<proteinExistence type="predicted"/>
<accession>A0A1R3FVM3</accession>
<sequence length="39" mass="4349">MSLSSLRSLRLRIELPFFSFKPSAGVSAGWCGIVCKSMW</sequence>